<dbReference type="PANTHER" id="PTHR14241:SF32">
    <property type="entry name" value="VWFA DOMAIN-CONTAINING PROTEIN-RELATED"/>
    <property type="match status" value="1"/>
</dbReference>
<evidence type="ECO:0000259" key="2">
    <source>
        <dbReference type="Pfam" id="PF01926"/>
    </source>
</evidence>
<dbReference type="Proteomes" id="UP000288216">
    <property type="component" value="Unassembled WGS sequence"/>
</dbReference>
<evidence type="ECO:0000313" key="4">
    <source>
        <dbReference type="Proteomes" id="UP000288216"/>
    </source>
</evidence>
<feature type="region of interest" description="Disordered" evidence="1">
    <location>
        <begin position="1"/>
        <end position="34"/>
    </location>
</feature>
<accession>A0A401NZ40</accession>
<dbReference type="EMBL" id="BFAA01008251">
    <property type="protein sequence ID" value="GCB66133.1"/>
    <property type="molecule type" value="Genomic_DNA"/>
</dbReference>
<sequence length="468" mass="53636">MDSLETDNCSELPCQPQSANEADMSSKRDANSLDHSDEFLTDPLIRHGSCNSSWWKVLTDSDDSSEGNVENVNESDGFLTGSLRQHGSCDSSWWKVLTDSDISSEGNVEHVDEFPEDLPMIPSIWFTIKPHELSDMGVREIKENNLVEDSSWGEESTDSEFSSNNKAEHLDKHLSKQKYPHTSYSRHHVVHRLSIDQSALETLRSHLCMYRPPEKCVDCTNILLFGMVGAGKSSTINTFLSALDPDRRTMNCAPTGQHPDSLTVKLTSYKSNSLKFWDTAGWNSLDDPVKTKKVFRMILEGRVPLGTNLKNFNPDADDARNVVIQENVIHGVAFIFNTFTMDNIDLDLLKQFQDLQNIVAQKYIYKIVIGTNFDRLRIPAKSYNHIYENAKLKRKFAKLSDYIGMKKRTMFVISNEWKGYKIEKTKCVLALFILKNMPIHWDYDTFSTLTTMRFSEKWLKYFTVFITK</sequence>
<feature type="compositionally biased region" description="Basic and acidic residues" evidence="1">
    <location>
        <begin position="24"/>
        <end position="34"/>
    </location>
</feature>
<reference evidence="3 4" key="1">
    <citation type="journal article" date="2018" name="Nat. Ecol. Evol.">
        <title>Shark genomes provide insights into elasmobranch evolution and the origin of vertebrates.</title>
        <authorList>
            <person name="Hara Y"/>
            <person name="Yamaguchi K"/>
            <person name="Onimaru K"/>
            <person name="Kadota M"/>
            <person name="Koyanagi M"/>
            <person name="Keeley SD"/>
            <person name="Tatsumi K"/>
            <person name="Tanaka K"/>
            <person name="Motone F"/>
            <person name="Kageyama Y"/>
            <person name="Nozu R"/>
            <person name="Adachi N"/>
            <person name="Nishimura O"/>
            <person name="Nakagawa R"/>
            <person name="Tanegashima C"/>
            <person name="Kiyatake I"/>
            <person name="Matsumoto R"/>
            <person name="Murakumo K"/>
            <person name="Nishida K"/>
            <person name="Terakita A"/>
            <person name="Kuratani S"/>
            <person name="Sato K"/>
            <person name="Hyodo S Kuraku.S."/>
        </authorList>
    </citation>
    <scope>NUCLEOTIDE SEQUENCE [LARGE SCALE GENOMIC DNA]</scope>
</reference>
<dbReference type="GO" id="GO:0005525">
    <property type="term" value="F:GTP binding"/>
    <property type="evidence" value="ECO:0007669"/>
    <property type="project" value="InterPro"/>
</dbReference>
<proteinExistence type="predicted"/>
<dbReference type="AlphaFoldDB" id="A0A401NZ40"/>
<dbReference type="OMA" id="FWDTAGW"/>
<dbReference type="PANTHER" id="PTHR14241">
    <property type="entry name" value="INTERFERON-INDUCED PROTEIN 44"/>
    <property type="match status" value="1"/>
</dbReference>
<evidence type="ECO:0000313" key="3">
    <source>
        <dbReference type="EMBL" id="GCB66133.1"/>
    </source>
</evidence>
<gene>
    <name evidence="3" type="ORF">scyTo_0014958</name>
</gene>
<keyword evidence="4" id="KW-1185">Reference proteome</keyword>
<comment type="caution">
    <text evidence="3">The sequence shown here is derived from an EMBL/GenBank/DDBJ whole genome shotgun (WGS) entry which is preliminary data.</text>
</comment>
<dbReference type="Pfam" id="PF01926">
    <property type="entry name" value="MMR_HSR1"/>
    <property type="match status" value="1"/>
</dbReference>
<dbReference type="Gene3D" id="3.40.50.300">
    <property type="entry name" value="P-loop containing nucleotide triphosphate hydrolases"/>
    <property type="match status" value="1"/>
</dbReference>
<evidence type="ECO:0000256" key="1">
    <source>
        <dbReference type="SAM" id="MobiDB-lite"/>
    </source>
</evidence>
<dbReference type="InterPro" id="IPR027417">
    <property type="entry name" value="P-loop_NTPase"/>
</dbReference>
<name>A0A401NZ40_SCYTO</name>
<dbReference type="OrthoDB" id="25620at2759"/>
<dbReference type="CDD" id="cd00882">
    <property type="entry name" value="Ras_like_GTPase"/>
    <property type="match status" value="1"/>
</dbReference>
<protein>
    <recommendedName>
        <fullName evidence="2">G domain-containing protein</fullName>
    </recommendedName>
</protein>
<dbReference type="SUPFAM" id="SSF52540">
    <property type="entry name" value="P-loop containing nucleoside triphosphate hydrolases"/>
    <property type="match status" value="1"/>
</dbReference>
<dbReference type="InterPro" id="IPR006073">
    <property type="entry name" value="GTP-bd"/>
</dbReference>
<feature type="domain" description="G" evidence="2">
    <location>
        <begin position="222"/>
        <end position="285"/>
    </location>
</feature>
<organism evidence="3 4">
    <name type="scientific">Scyliorhinus torazame</name>
    <name type="common">Cloudy catshark</name>
    <name type="synonym">Catulus torazame</name>
    <dbReference type="NCBI Taxonomy" id="75743"/>
    <lineage>
        <taxon>Eukaryota</taxon>
        <taxon>Metazoa</taxon>
        <taxon>Chordata</taxon>
        <taxon>Craniata</taxon>
        <taxon>Vertebrata</taxon>
        <taxon>Chondrichthyes</taxon>
        <taxon>Elasmobranchii</taxon>
        <taxon>Galeomorphii</taxon>
        <taxon>Galeoidea</taxon>
        <taxon>Carcharhiniformes</taxon>
        <taxon>Scyliorhinidae</taxon>
        <taxon>Scyliorhinus</taxon>
    </lineage>
</organism>